<evidence type="ECO:0000313" key="3">
    <source>
        <dbReference type="Proteomes" id="UP001589575"/>
    </source>
</evidence>
<sequence>MPDAGPPPGDACSPTSDADRTRINCRIPPRCSRPAPVRNPAPDVSSVHRTRRTCQGWKNDSHA</sequence>
<dbReference type="EMBL" id="JBHMFI010000001">
    <property type="protein sequence ID" value="MFB9073248.1"/>
    <property type="molecule type" value="Genomic_DNA"/>
</dbReference>
<dbReference type="Proteomes" id="UP001589575">
    <property type="component" value="Unassembled WGS sequence"/>
</dbReference>
<keyword evidence="3" id="KW-1185">Reference proteome</keyword>
<accession>A0ABV5G2T5</accession>
<organism evidence="2 3">
    <name type="scientific">Citricoccus parietis</name>
    <dbReference type="NCBI Taxonomy" id="592307"/>
    <lineage>
        <taxon>Bacteria</taxon>
        <taxon>Bacillati</taxon>
        <taxon>Actinomycetota</taxon>
        <taxon>Actinomycetes</taxon>
        <taxon>Micrococcales</taxon>
        <taxon>Micrococcaceae</taxon>
        <taxon>Citricoccus</taxon>
    </lineage>
</organism>
<protein>
    <submittedName>
        <fullName evidence="2">Uncharacterized protein</fullName>
    </submittedName>
</protein>
<evidence type="ECO:0000313" key="2">
    <source>
        <dbReference type="EMBL" id="MFB9073248.1"/>
    </source>
</evidence>
<comment type="caution">
    <text evidence="2">The sequence shown here is derived from an EMBL/GenBank/DDBJ whole genome shotgun (WGS) entry which is preliminary data.</text>
</comment>
<proteinExistence type="predicted"/>
<evidence type="ECO:0000256" key="1">
    <source>
        <dbReference type="SAM" id="MobiDB-lite"/>
    </source>
</evidence>
<feature type="region of interest" description="Disordered" evidence="1">
    <location>
        <begin position="1"/>
        <end position="63"/>
    </location>
</feature>
<gene>
    <name evidence="2" type="ORF">ACFFX0_19420</name>
</gene>
<name>A0ABV5G2T5_9MICC</name>
<reference evidence="2 3" key="1">
    <citation type="submission" date="2024-09" db="EMBL/GenBank/DDBJ databases">
        <authorList>
            <person name="Sun Q."/>
            <person name="Mori K."/>
        </authorList>
    </citation>
    <scope>NUCLEOTIDE SEQUENCE [LARGE SCALE GENOMIC DNA]</scope>
    <source>
        <strain evidence="2 3">CCM 7609</strain>
    </source>
</reference>